<dbReference type="CDD" id="cd08897">
    <property type="entry name" value="SRPBCC_CalC_Aha1-like_4"/>
    <property type="match status" value="1"/>
</dbReference>
<evidence type="ECO:0000259" key="2">
    <source>
        <dbReference type="Pfam" id="PF08327"/>
    </source>
</evidence>
<name>A0A1G8HET3_9HYPH</name>
<evidence type="ECO:0000313" key="4">
    <source>
        <dbReference type="Proteomes" id="UP000198894"/>
    </source>
</evidence>
<gene>
    <name evidence="3" type="ORF">SAMN05428953_10138</name>
</gene>
<feature type="domain" description="Activator of Hsp90 ATPase homologue 1/2-like C-terminal" evidence="2">
    <location>
        <begin position="13"/>
        <end position="136"/>
    </location>
</feature>
<reference evidence="4" key="1">
    <citation type="submission" date="2016-10" db="EMBL/GenBank/DDBJ databases">
        <authorList>
            <person name="Varghese N."/>
            <person name="Submissions S."/>
        </authorList>
    </citation>
    <scope>NUCLEOTIDE SEQUENCE [LARGE SCALE GENOMIC DNA]</scope>
    <source>
        <strain evidence="4">CGMCC 1.11022</strain>
    </source>
</reference>
<keyword evidence="4" id="KW-1185">Reference proteome</keyword>
<dbReference type="RefSeq" id="WP_091590742.1">
    <property type="nucleotide sequence ID" value="NZ_FNEE01000001.1"/>
</dbReference>
<protein>
    <submittedName>
        <fullName evidence="3">Uncharacterized conserved protein YndB, AHSA1/START domain</fullName>
    </submittedName>
</protein>
<dbReference type="InterPro" id="IPR013538">
    <property type="entry name" value="ASHA1/2-like_C"/>
</dbReference>
<sequence length="148" mass="16298">MTNQQITIATTIAAPIERVWEAYTTPGDITQWNFASDDWCCPSAEADLKVGGGYKARMEAKDGSFGFDFEAVYEEVEPYKAIAFAMSDGRKARTTFEAAGNGTKVTTIFDAETQNSIDMQRDGWQAILDNFGRYVESSAGHEQVQGGR</sequence>
<dbReference type="SUPFAM" id="SSF55961">
    <property type="entry name" value="Bet v1-like"/>
    <property type="match status" value="1"/>
</dbReference>
<evidence type="ECO:0000313" key="3">
    <source>
        <dbReference type="EMBL" id="SDI05095.1"/>
    </source>
</evidence>
<dbReference type="EMBL" id="FNEE01000001">
    <property type="protein sequence ID" value="SDI05095.1"/>
    <property type="molecule type" value="Genomic_DNA"/>
</dbReference>
<dbReference type="Proteomes" id="UP000198894">
    <property type="component" value="Unassembled WGS sequence"/>
</dbReference>
<evidence type="ECO:0000256" key="1">
    <source>
        <dbReference type="ARBA" id="ARBA00006817"/>
    </source>
</evidence>
<comment type="similarity">
    <text evidence="1">Belongs to the AHA1 family.</text>
</comment>
<proteinExistence type="inferred from homology"/>
<organism evidence="3 4">
    <name type="scientific">Mesorhizobium muleiense</name>
    <dbReference type="NCBI Taxonomy" id="1004279"/>
    <lineage>
        <taxon>Bacteria</taxon>
        <taxon>Pseudomonadati</taxon>
        <taxon>Pseudomonadota</taxon>
        <taxon>Alphaproteobacteria</taxon>
        <taxon>Hyphomicrobiales</taxon>
        <taxon>Phyllobacteriaceae</taxon>
        <taxon>Mesorhizobium</taxon>
    </lineage>
</organism>
<dbReference type="InterPro" id="IPR023393">
    <property type="entry name" value="START-like_dom_sf"/>
</dbReference>
<dbReference type="AlphaFoldDB" id="A0A1G8HET3"/>
<accession>A0A1G8HET3</accession>
<dbReference type="Pfam" id="PF08327">
    <property type="entry name" value="AHSA1"/>
    <property type="match status" value="1"/>
</dbReference>
<dbReference type="Gene3D" id="3.30.530.20">
    <property type="match status" value="1"/>
</dbReference>